<dbReference type="InterPro" id="IPR051257">
    <property type="entry name" value="Diverse_CBS-Domain"/>
</dbReference>
<dbReference type="SMART" id="SM00116">
    <property type="entry name" value="CBS"/>
    <property type="match status" value="2"/>
</dbReference>
<dbReference type="AlphaFoldDB" id="A0AAJ4XCZ5"/>
<dbReference type="PANTHER" id="PTHR43080:SF2">
    <property type="entry name" value="CBS DOMAIN-CONTAINING PROTEIN"/>
    <property type="match status" value="1"/>
</dbReference>
<dbReference type="Gene3D" id="3.10.580.10">
    <property type="entry name" value="CBS-domain"/>
    <property type="match status" value="1"/>
</dbReference>
<dbReference type="KEGG" id="smiz:4412673_02701"/>
<dbReference type="SUPFAM" id="SSF54631">
    <property type="entry name" value="CBS-domain pair"/>
    <property type="match status" value="1"/>
</dbReference>
<evidence type="ECO:0000259" key="3">
    <source>
        <dbReference type="PROSITE" id="PS51371"/>
    </source>
</evidence>
<dbReference type="PANTHER" id="PTHR43080">
    <property type="entry name" value="CBS DOMAIN-CONTAINING PROTEIN CBSX3, MITOCHONDRIAL"/>
    <property type="match status" value="1"/>
</dbReference>
<evidence type="ECO:0000256" key="1">
    <source>
        <dbReference type="ARBA" id="ARBA00023122"/>
    </source>
</evidence>
<evidence type="ECO:0000313" key="4">
    <source>
        <dbReference type="EMBL" id="SNV52626.1"/>
    </source>
</evidence>
<evidence type="ECO:0000313" key="5">
    <source>
        <dbReference type="Proteomes" id="UP000215355"/>
    </source>
</evidence>
<name>A0AAJ4XCZ5_9SPHI</name>
<evidence type="ECO:0000256" key="2">
    <source>
        <dbReference type="PROSITE-ProRule" id="PRU00703"/>
    </source>
</evidence>
<dbReference type="EMBL" id="LT906468">
    <property type="protein sequence ID" value="SNV52626.1"/>
    <property type="molecule type" value="Genomic_DNA"/>
</dbReference>
<feature type="domain" description="CBS" evidence="3">
    <location>
        <begin position="11"/>
        <end position="67"/>
    </location>
</feature>
<dbReference type="Pfam" id="PF00571">
    <property type="entry name" value="CBS"/>
    <property type="match status" value="2"/>
</dbReference>
<feature type="domain" description="CBS" evidence="3">
    <location>
        <begin position="84"/>
        <end position="137"/>
    </location>
</feature>
<dbReference type="RefSeq" id="WP_093097648.1">
    <property type="nucleotide sequence ID" value="NZ_CP158798.1"/>
</dbReference>
<sequence length="137" mass="15521">MKQRVPVSQIMTTELITLTPKDSLYEAEKLFKKHNIRHLPIVEGKKLVGVVSYSDLLKISYADVNEEDDIETIVYDMYSIPQLMAKSPLTVDPEATIKEVTETLSQVSFHSIPVVDGEDLVGIVTTTDLLKYFIDQY</sequence>
<accession>A0AAJ4XCZ5</accession>
<protein>
    <submittedName>
        <fullName evidence="4">Manganese-dependent inorganic pyrophosphatase</fullName>
    </submittedName>
</protein>
<keyword evidence="1 2" id="KW-0129">CBS domain</keyword>
<dbReference type="Proteomes" id="UP000215355">
    <property type="component" value="Chromosome 1"/>
</dbReference>
<dbReference type="InterPro" id="IPR046342">
    <property type="entry name" value="CBS_dom_sf"/>
</dbReference>
<gene>
    <name evidence="4" type="ORF">SAMEA4412673_02701</name>
</gene>
<dbReference type="CDD" id="cd04584">
    <property type="entry name" value="CBS_pair_AcuB_like"/>
    <property type="match status" value="1"/>
</dbReference>
<dbReference type="InterPro" id="IPR000644">
    <property type="entry name" value="CBS_dom"/>
</dbReference>
<proteinExistence type="predicted"/>
<dbReference type="PROSITE" id="PS51371">
    <property type="entry name" value="CBS"/>
    <property type="match status" value="2"/>
</dbReference>
<organism evidence="4 5">
    <name type="scientific">Sphingobacterium mizutaii</name>
    <dbReference type="NCBI Taxonomy" id="1010"/>
    <lineage>
        <taxon>Bacteria</taxon>
        <taxon>Pseudomonadati</taxon>
        <taxon>Bacteroidota</taxon>
        <taxon>Sphingobacteriia</taxon>
        <taxon>Sphingobacteriales</taxon>
        <taxon>Sphingobacteriaceae</taxon>
        <taxon>Sphingobacterium</taxon>
    </lineage>
</organism>
<reference evidence="4 5" key="1">
    <citation type="submission" date="2017-06" db="EMBL/GenBank/DDBJ databases">
        <authorList>
            <consortium name="Pathogen Informatics"/>
        </authorList>
    </citation>
    <scope>NUCLEOTIDE SEQUENCE [LARGE SCALE GENOMIC DNA]</scope>
    <source>
        <strain evidence="4 5">NCTC12149</strain>
    </source>
</reference>